<dbReference type="EMBL" id="CAWYQH010000130">
    <property type="protein sequence ID" value="CAK8692509.1"/>
    <property type="molecule type" value="Genomic_DNA"/>
</dbReference>
<sequence length="148" mass="17158">MQNAFHNILPKHTELQVKKQKRRHTITQPLGRRVFRAIKNPSILSDLAKRQHVRLERTTNPVIIAGLKALAVCSANMIRQTNTIWHALHDHHNDIPSFLITFSFRNYYIQTIEFHCIAADQLSKEPHTSSQVQDSRLSGKWEGISKQF</sequence>
<evidence type="ECO:0000313" key="2">
    <source>
        <dbReference type="Proteomes" id="UP001642483"/>
    </source>
</evidence>
<protein>
    <submittedName>
        <fullName evidence="1">Uncharacterized protein</fullName>
    </submittedName>
</protein>
<dbReference type="Proteomes" id="UP001642483">
    <property type="component" value="Unassembled WGS sequence"/>
</dbReference>
<comment type="caution">
    <text evidence="1">The sequence shown here is derived from an EMBL/GenBank/DDBJ whole genome shotgun (WGS) entry which is preliminary data.</text>
</comment>
<evidence type="ECO:0000313" key="1">
    <source>
        <dbReference type="EMBL" id="CAK8692509.1"/>
    </source>
</evidence>
<proteinExistence type="predicted"/>
<organism evidence="1 2">
    <name type="scientific">Clavelina lepadiformis</name>
    <name type="common">Light-bulb sea squirt</name>
    <name type="synonym">Ascidia lepadiformis</name>
    <dbReference type="NCBI Taxonomy" id="159417"/>
    <lineage>
        <taxon>Eukaryota</taxon>
        <taxon>Metazoa</taxon>
        <taxon>Chordata</taxon>
        <taxon>Tunicata</taxon>
        <taxon>Ascidiacea</taxon>
        <taxon>Aplousobranchia</taxon>
        <taxon>Clavelinidae</taxon>
        <taxon>Clavelina</taxon>
    </lineage>
</organism>
<keyword evidence="2" id="KW-1185">Reference proteome</keyword>
<gene>
    <name evidence="1" type="ORF">CVLEPA_LOCUS25773</name>
</gene>
<name>A0ABP0GNX2_CLALP</name>
<reference evidence="1 2" key="1">
    <citation type="submission" date="2024-02" db="EMBL/GenBank/DDBJ databases">
        <authorList>
            <person name="Daric V."/>
            <person name="Darras S."/>
        </authorList>
    </citation>
    <scope>NUCLEOTIDE SEQUENCE [LARGE SCALE GENOMIC DNA]</scope>
</reference>
<accession>A0ABP0GNX2</accession>